<feature type="binding site" evidence="10">
    <location>
        <position position="301"/>
    </location>
    <ligand>
        <name>L-serine</name>
        <dbReference type="ChEBI" id="CHEBI:33384"/>
    </ligand>
</feature>
<dbReference type="GO" id="GO:0004828">
    <property type="term" value="F:serine-tRNA ligase activity"/>
    <property type="evidence" value="ECO:0007669"/>
    <property type="project" value="UniProtKB-EC"/>
</dbReference>
<dbReference type="InterPro" id="IPR042103">
    <property type="entry name" value="SerRS_1_N_sf"/>
</dbReference>
<evidence type="ECO:0000256" key="5">
    <source>
        <dbReference type="ARBA" id="ARBA00022840"/>
    </source>
</evidence>
<keyword evidence="12" id="KW-0175">Coiled coil</keyword>
<dbReference type="GeneID" id="27370899"/>
<keyword evidence="6" id="KW-0648">Protein biosynthesis</keyword>
<keyword evidence="7" id="KW-0030">Aminoacyl-tRNA synthetase</keyword>
<dbReference type="GO" id="GO:0006434">
    <property type="term" value="P:seryl-tRNA aminoacylation"/>
    <property type="evidence" value="ECO:0007669"/>
    <property type="project" value="InterPro"/>
</dbReference>
<sequence>MGIDLQLLQNDKGGDFEGVCASQKKRFASEELVHEVLAMYKEWTKTQFDTQQLQKEVNKIQKDIGACMKASRQQDMKDAAKKEEASKKVEELKAQKADMDAKIVGLRAQAVEQETAMRRKGNTIGNIVHESVPVSDNEDNNKVERTFYPKDANGDSAPPVKGAGLTMKEGVLSHHEVMYRLGMLEMERGTKVAGHRGYYLVGDGVDLNQALITYGLDFLRSKEYKKVQPPFFMNKAMMGKTAQLEEFDEALYKLEGSNEETEKYLIATSEQPISAMHADEWFEKPSEQLPIKYAGYSTCFRKEAGSSGRDVLGVFRVHQFEKVEQFCITDPSSSWEIFDQMIANSEEFYQSLGLPYQLISIVSGALNNAAAKKYDLEAWFPHQGEYKELVSVSNCTDYQSRSLEVRCGIKKQGDTRKVYVHMLNGTLCATERALCCIVENYQTPEGVMIPEPMQKYMQGRTFLPYVRELPTTAAQKPAKQKH</sequence>
<evidence type="ECO:0000313" key="15">
    <source>
        <dbReference type="Proteomes" id="UP000016926"/>
    </source>
</evidence>
<dbReference type="InterPro" id="IPR002317">
    <property type="entry name" value="Ser-tRNA-ligase_type_1"/>
</dbReference>
<proteinExistence type="inferred from homology"/>
<feature type="site" description="Important for serine binding" evidence="10">
    <location>
        <position position="426"/>
    </location>
</feature>
<evidence type="ECO:0000256" key="12">
    <source>
        <dbReference type="SAM" id="Coils"/>
    </source>
</evidence>
<feature type="binding site" evidence="10">
    <location>
        <position position="424"/>
    </location>
    <ligand>
        <name>L-serine</name>
        <dbReference type="ChEBI" id="CHEBI:33384"/>
    </ligand>
</feature>
<gene>
    <name evidence="14" type="ORF">RHTO_06886</name>
</gene>
<name>M7WTD9_RHOT1</name>
<dbReference type="Pfam" id="PF02403">
    <property type="entry name" value="Seryl_tRNA_N"/>
    <property type="match status" value="1"/>
</dbReference>
<dbReference type="InterPro" id="IPR010978">
    <property type="entry name" value="tRNA-bd_arm"/>
</dbReference>
<feature type="binding site" evidence="10">
    <location>
        <position position="268"/>
    </location>
    <ligand>
        <name>L-serine</name>
        <dbReference type="ChEBI" id="CHEBI:33384"/>
    </ligand>
</feature>
<evidence type="ECO:0000256" key="8">
    <source>
        <dbReference type="ARBA" id="ARBA00031113"/>
    </source>
</evidence>
<dbReference type="PIRSF" id="PIRSF001529">
    <property type="entry name" value="Ser-tRNA-synth_IIa"/>
    <property type="match status" value="1"/>
</dbReference>
<evidence type="ECO:0000256" key="11">
    <source>
        <dbReference type="PIRSR" id="PIRSR001529-2"/>
    </source>
</evidence>
<dbReference type="PRINTS" id="PR00981">
    <property type="entry name" value="TRNASYNTHSER"/>
</dbReference>
<comment type="similarity">
    <text evidence="1">Belongs to the class-II aminoacyl-tRNA synthetase family. Type-1 seryl-tRNA synthetase subfamily.</text>
</comment>
<dbReference type="InterPro" id="IPR045864">
    <property type="entry name" value="aa-tRNA-synth_II/BPL/LPL"/>
</dbReference>
<evidence type="ECO:0000256" key="1">
    <source>
        <dbReference type="ARBA" id="ARBA00010728"/>
    </source>
</evidence>
<evidence type="ECO:0000256" key="3">
    <source>
        <dbReference type="ARBA" id="ARBA00022598"/>
    </source>
</evidence>
<dbReference type="SUPFAM" id="SSF46589">
    <property type="entry name" value="tRNA-binding arm"/>
    <property type="match status" value="1"/>
</dbReference>
<dbReference type="OrthoDB" id="10264585at2759"/>
<organism evidence="14 15">
    <name type="scientific">Rhodotorula toruloides (strain NP11)</name>
    <name type="common">Yeast</name>
    <name type="synonym">Rhodosporidium toruloides</name>
    <dbReference type="NCBI Taxonomy" id="1130832"/>
    <lineage>
        <taxon>Eukaryota</taxon>
        <taxon>Fungi</taxon>
        <taxon>Dikarya</taxon>
        <taxon>Basidiomycota</taxon>
        <taxon>Pucciniomycotina</taxon>
        <taxon>Microbotryomycetes</taxon>
        <taxon>Sporidiobolales</taxon>
        <taxon>Sporidiobolaceae</taxon>
        <taxon>Rhodotorula</taxon>
    </lineage>
</organism>
<dbReference type="HOGENOM" id="CLU_023797_0_1_1"/>
<dbReference type="InterPro" id="IPR006195">
    <property type="entry name" value="aa-tRNA-synth_II"/>
</dbReference>
<dbReference type="Pfam" id="PF00587">
    <property type="entry name" value="tRNA-synt_2b"/>
    <property type="match status" value="1"/>
</dbReference>
<dbReference type="FunFam" id="3.30.930.10:FF:000026">
    <property type="entry name" value="Seryl-tRNA synthetase, cytoplasmic"/>
    <property type="match status" value="1"/>
</dbReference>
<dbReference type="PROSITE" id="PS50862">
    <property type="entry name" value="AA_TRNA_LIGASE_II"/>
    <property type="match status" value="1"/>
</dbReference>
<dbReference type="Gene3D" id="1.10.287.40">
    <property type="entry name" value="Serine-tRNA synthetase, tRNA binding domain"/>
    <property type="match status" value="1"/>
</dbReference>
<keyword evidence="5 11" id="KW-0067">ATP-binding</keyword>
<dbReference type="InterPro" id="IPR015866">
    <property type="entry name" value="Ser-tRNA-synth_1_N"/>
</dbReference>
<dbReference type="AlphaFoldDB" id="M7WTD9"/>
<evidence type="ECO:0000256" key="10">
    <source>
        <dbReference type="PIRSR" id="PIRSR001529-1"/>
    </source>
</evidence>
<keyword evidence="15" id="KW-1185">Reference proteome</keyword>
<evidence type="ECO:0000259" key="13">
    <source>
        <dbReference type="PROSITE" id="PS50862"/>
    </source>
</evidence>
<protein>
    <recommendedName>
        <fullName evidence="2">serine--tRNA ligase</fullName>
        <ecNumber evidence="2">6.1.1.11</ecNumber>
    </recommendedName>
    <alternativeName>
        <fullName evidence="8">Seryl-tRNA synthetase</fullName>
    </alternativeName>
    <alternativeName>
        <fullName evidence="9">Seryl-tRNA(Ser) synthetase</fullName>
    </alternativeName>
</protein>
<evidence type="ECO:0000313" key="14">
    <source>
        <dbReference type="EMBL" id="EMS23827.1"/>
    </source>
</evidence>
<dbReference type="RefSeq" id="XP_016274946.1">
    <property type="nucleotide sequence ID" value="XM_016420545.1"/>
</dbReference>
<dbReference type="InterPro" id="IPR033729">
    <property type="entry name" value="SerRS_core"/>
</dbReference>
<reference evidence="14 15" key="1">
    <citation type="journal article" date="2012" name="Nat. Commun.">
        <title>A multi-omic map of the lipid-producing yeast Rhodosporidium toruloides.</title>
        <authorList>
            <person name="Zhu Z."/>
            <person name="Zhang S."/>
            <person name="Liu H."/>
            <person name="Shen H."/>
            <person name="Lin X."/>
            <person name="Yang F."/>
            <person name="Zhou Y.J."/>
            <person name="Jin G."/>
            <person name="Ye M."/>
            <person name="Zou H."/>
            <person name="Zou H."/>
            <person name="Zhao Z.K."/>
        </authorList>
    </citation>
    <scope>NUCLEOTIDE SEQUENCE [LARGE SCALE GENOMIC DNA]</scope>
    <source>
        <strain evidence="14 15">NP11</strain>
    </source>
</reference>
<feature type="binding site" evidence="11">
    <location>
        <begin position="388"/>
        <end position="391"/>
    </location>
    <ligand>
        <name>ATP</name>
        <dbReference type="ChEBI" id="CHEBI:30616"/>
    </ligand>
</feature>
<feature type="binding site" evidence="11">
    <location>
        <begin position="317"/>
        <end position="320"/>
    </location>
    <ligand>
        <name>ATP</name>
        <dbReference type="ChEBI" id="CHEBI:30616"/>
    </ligand>
</feature>
<feature type="binding site" evidence="11">
    <location>
        <begin position="301"/>
        <end position="303"/>
    </location>
    <ligand>
        <name>ATP</name>
        <dbReference type="ChEBI" id="CHEBI:30616"/>
    </ligand>
</feature>
<evidence type="ECO:0000256" key="2">
    <source>
        <dbReference type="ARBA" id="ARBA00012840"/>
    </source>
</evidence>
<feature type="domain" description="Aminoacyl-transfer RNA synthetases class-II family profile" evidence="13">
    <location>
        <begin position="173"/>
        <end position="450"/>
    </location>
</feature>
<dbReference type="UniPathway" id="UPA00906">
    <property type="reaction ID" value="UER00895"/>
</dbReference>
<dbReference type="InterPro" id="IPR002314">
    <property type="entry name" value="aa-tRNA-synt_IIb"/>
</dbReference>
<feature type="binding site" evidence="10">
    <location>
        <position position="324"/>
    </location>
    <ligand>
        <name>L-serine</name>
        <dbReference type="ChEBI" id="CHEBI:33384"/>
    </ligand>
</feature>
<dbReference type="EC" id="6.1.1.11" evidence="2"/>
<accession>M7WTD9</accession>
<feature type="coiled-coil region" evidence="12">
    <location>
        <begin position="82"/>
        <end position="109"/>
    </location>
</feature>
<evidence type="ECO:0000256" key="7">
    <source>
        <dbReference type="ARBA" id="ARBA00023146"/>
    </source>
</evidence>
<dbReference type="Gene3D" id="3.30.930.10">
    <property type="entry name" value="Bira Bifunctional Protein, Domain 2"/>
    <property type="match status" value="1"/>
</dbReference>
<dbReference type="PANTHER" id="PTHR11778">
    <property type="entry name" value="SERYL-TRNA SYNTHETASE"/>
    <property type="match status" value="1"/>
</dbReference>
<evidence type="ECO:0000256" key="4">
    <source>
        <dbReference type="ARBA" id="ARBA00022741"/>
    </source>
</evidence>
<evidence type="ECO:0000256" key="9">
    <source>
        <dbReference type="ARBA" id="ARBA00034892"/>
    </source>
</evidence>
<dbReference type="SUPFAM" id="SSF55681">
    <property type="entry name" value="Class II aaRS and biotin synthetases"/>
    <property type="match status" value="1"/>
</dbReference>
<keyword evidence="4" id="KW-0547">Nucleotide-binding</keyword>
<dbReference type="eggNOG" id="KOG2509">
    <property type="taxonomic scope" value="Eukaryota"/>
</dbReference>
<dbReference type="Proteomes" id="UP000016926">
    <property type="component" value="Unassembled WGS sequence"/>
</dbReference>
<dbReference type="EMBL" id="KB722646">
    <property type="protein sequence ID" value="EMS23827.1"/>
    <property type="molecule type" value="Genomic_DNA"/>
</dbReference>
<dbReference type="GO" id="GO:0005524">
    <property type="term" value="F:ATP binding"/>
    <property type="evidence" value="ECO:0007669"/>
    <property type="project" value="UniProtKB-KW"/>
</dbReference>
<keyword evidence="3 14" id="KW-0436">Ligase</keyword>
<evidence type="ECO:0000256" key="6">
    <source>
        <dbReference type="ARBA" id="ARBA00022917"/>
    </source>
</evidence>
<dbReference type="CDD" id="cd00770">
    <property type="entry name" value="SerRS_core"/>
    <property type="match status" value="1"/>
</dbReference>
<dbReference type="NCBIfam" id="TIGR00414">
    <property type="entry name" value="serS"/>
    <property type="match status" value="1"/>
</dbReference>